<feature type="compositionally biased region" description="Low complexity" evidence="4">
    <location>
        <begin position="241"/>
        <end position="254"/>
    </location>
</feature>
<gene>
    <name evidence="8" type="primary">25492444</name>
    <name evidence="6" type="ordered locus">MTR_4g058990</name>
    <name evidence="7" type="ORF">MtrunA17_Chr4g0029001</name>
</gene>
<dbReference type="InterPro" id="IPR014720">
    <property type="entry name" value="dsRBD_dom"/>
</dbReference>
<dbReference type="InterPro" id="IPR044451">
    <property type="entry name" value="AtDRB-like_DSRM_2"/>
</dbReference>
<dbReference type="Gene3D" id="3.30.160.20">
    <property type="match status" value="2"/>
</dbReference>
<dbReference type="PANTHER" id="PTHR46031">
    <property type="match status" value="1"/>
</dbReference>
<dbReference type="OrthoDB" id="5988181at2759"/>
<dbReference type="STRING" id="3880.A0A072ULT8"/>
<dbReference type="Proteomes" id="UP000265566">
    <property type="component" value="Chromosome 4"/>
</dbReference>
<accession>A0A072ULT8</accession>
<dbReference type="Gramene" id="rna23086">
    <property type="protein sequence ID" value="RHN60730.1"/>
    <property type="gene ID" value="gene23086"/>
</dbReference>
<dbReference type="GO" id="GO:0003725">
    <property type="term" value="F:double-stranded RNA binding"/>
    <property type="evidence" value="ECO:0007669"/>
    <property type="project" value="InterPro"/>
</dbReference>
<dbReference type="InterPro" id="IPR044450">
    <property type="entry name" value="AtDRB-like_DSRM_1"/>
</dbReference>
<evidence type="ECO:0000313" key="9">
    <source>
        <dbReference type="Proteomes" id="UP000002051"/>
    </source>
</evidence>
<evidence type="ECO:0000313" key="6">
    <source>
        <dbReference type="EMBL" id="KEH30038.1"/>
    </source>
</evidence>
<keyword evidence="1" id="KW-0677">Repeat</keyword>
<dbReference type="FunFam" id="3.30.160.20:FF:000036">
    <property type="entry name" value="Double-stranded RNA-binding protein 2"/>
    <property type="match status" value="2"/>
</dbReference>
<reference evidence="6 9" key="1">
    <citation type="journal article" date="2011" name="Nature">
        <title>The Medicago genome provides insight into the evolution of rhizobial symbioses.</title>
        <authorList>
            <person name="Young N.D."/>
            <person name="Debelle F."/>
            <person name="Oldroyd G.E."/>
            <person name="Geurts R."/>
            <person name="Cannon S.B."/>
            <person name="Udvardi M.K."/>
            <person name="Benedito V.A."/>
            <person name="Mayer K.F."/>
            <person name="Gouzy J."/>
            <person name="Schoof H."/>
            <person name="Van de Peer Y."/>
            <person name="Proost S."/>
            <person name="Cook D.R."/>
            <person name="Meyers B.C."/>
            <person name="Spannagl M."/>
            <person name="Cheung F."/>
            <person name="De Mita S."/>
            <person name="Krishnakumar V."/>
            <person name="Gundlach H."/>
            <person name="Zhou S."/>
            <person name="Mudge J."/>
            <person name="Bharti A.K."/>
            <person name="Murray J.D."/>
            <person name="Naoumkina M.A."/>
            <person name="Rosen B."/>
            <person name="Silverstein K.A."/>
            <person name="Tang H."/>
            <person name="Rombauts S."/>
            <person name="Zhao P.X."/>
            <person name="Zhou P."/>
            <person name="Barbe V."/>
            <person name="Bardou P."/>
            <person name="Bechner M."/>
            <person name="Bellec A."/>
            <person name="Berger A."/>
            <person name="Berges H."/>
            <person name="Bidwell S."/>
            <person name="Bisseling T."/>
            <person name="Choisne N."/>
            <person name="Couloux A."/>
            <person name="Denny R."/>
            <person name="Deshpande S."/>
            <person name="Dai X."/>
            <person name="Doyle J.J."/>
            <person name="Dudez A.M."/>
            <person name="Farmer A.D."/>
            <person name="Fouteau S."/>
            <person name="Franken C."/>
            <person name="Gibelin C."/>
            <person name="Gish J."/>
            <person name="Goldstein S."/>
            <person name="Gonzalez A.J."/>
            <person name="Green P.J."/>
            <person name="Hallab A."/>
            <person name="Hartog M."/>
            <person name="Hua A."/>
            <person name="Humphray S.J."/>
            <person name="Jeong D.H."/>
            <person name="Jing Y."/>
            <person name="Jocker A."/>
            <person name="Kenton S.M."/>
            <person name="Kim D.J."/>
            <person name="Klee K."/>
            <person name="Lai H."/>
            <person name="Lang C."/>
            <person name="Lin S."/>
            <person name="Macmil S.L."/>
            <person name="Magdelenat G."/>
            <person name="Matthews L."/>
            <person name="McCorrison J."/>
            <person name="Monaghan E.L."/>
            <person name="Mun J.H."/>
            <person name="Najar F.Z."/>
            <person name="Nicholson C."/>
            <person name="Noirot C."/>
            <person name="O'Bleness M."/>
            <person name="Paule C.R."/>
            <person name="Poulain J."/>
            <person name="Prion F."/>
            <person name="Qin B."/>
            <person name="Qu C."/>
            <person name="Retzel E.F."/>
            <person name="Riddle C."/>
            <person name="Sallet E."/>
            <person name="Samain S."/>
            <person name="Samson N."/>
            <person name="Sanders I."/>
            <person name="Saurat O."/>
            <person name="Scarpelli C."/>
            <person name="Schiex T."/>
            <person name="Segurens B."/>
            <person name="Severin A.J."/>
            <person name="Sherrier D.J."/>
            <person name="Shi R."/>
            <person name="Sims S."/>
            <person name="Singer S.R."/>
            <person name="Sinharoy S."/>
            <person name="Sterck L."/>
            <person name="Viollet A."/>
            <person name="Wang B.B."/>
            <person name="Wang K."/>
            <person name="Wang M."/>
            <person name="Wang X."/>
            <person name="Warfsmann J."/>
            <person name="Weissenbach J."/>
            <person name="White D.D."/>
            <person name="White J.D."/>
            <person name="Wiley G.B."/>
            <person name="Wincker P."/>
            <person name="Xing Y."/>
            <person name="Yang L."/>
            <person name="Yao Z."/>
            <person name="Ying F."/>
            <person name="Zhai J."/>
            <person name="Zhou L."/>
            <person name="Zuber A."/>
            <person name="Denarie J."/>
            <person name="Dixon R.A."/>
            <person name="May G.D."/>
            <person name="Schwartz D.C."/>
            <person name="Rogers J."/>
            <person name="Quetier F."/>
            <person name="Town C.D."/>
            <person name="Roe B.A."/>
        </authorList>
    </citation>
    <scope>NUCLEOTIDE SEQUENCE [LARGE SCALE GENOMIC DNA]</scope>
    <source>
        <strain evidence="6">A17</strain>
        <strain evidence="8 9">cv. Jemalong A17</strain>
    </source>
</reference>
<proteinExistence type="predicted"/>
<keyword evidence="9" id="KW-1185">Reference proteome</keyword>
<sequence length="473" mass="51238">MYKNQLQELAQRSCFNLPSYTCIREGPDHAPRFKATVNFNGEIFESPQYCTTLRQAEHSAAEVALSSLSHRGPSHSLAAKILDETGVYKNLLQEIAQRVGAPLPQYTTFRSGLGHLPVFTGTVELAGITFTGEHAKNKKQAEKNAAMAAWSSLKQLAKETASSSTEPENNDELEQITIARALLNYRLKEKMAMSNPNAMISFPMKFQFQNPRPTSPQPRPATSKILPLICQKTAPRSRHPATASASSDHSSIMSPFSSTPESRWTRRPKFPAAGAAPYVPIRHMRSSCQGVAPPVTVRNAIPVFSPPPAAVSPQVMRPLPVRVAPPINIRQVVPVYASAPPVRKDEPIPISKNDLAQVLNAATPLRVDEPVPISKVDPAPVVYAAPPVIIDEPVTVSKVDPSPAENAALPIPVDEPVPISKDDPAASAVKIDETVLVSKDDPAPTSDSDKTDTKTENIPAGSETVQRLEQLKI</sequence>
<dbReference type="SUPFAM" id="SSF54768">
    <property type="entry name" value="dsRNA-binding domain-like"/>
    <property type="match status" value="2"/>
</dbReference>
<evidence type="ECO:0000256" key="2">
    <source>
        <dbReference type="ARBA" id="ARBA00022884"/>
    </source>
</evidence>
<keyword evidence="2 3" id="KW-0694">RNA-binding</keyword>
<dbReference type="CDD" id="cd19907">
    <property type="entry name" value="DSRM_AtDRB-like_rpt1"/>
    <property type="match status" value="1"/>
</dbReference>
<feature type="region of interest" description="Disordered" evidence="4">
    <location>
        <begin position="407"/>
        <end position="473"/>
    </location>
</feature>
<dbReference type="Pfam" id="PF00035">
    <property type="entry name" value="dsrm"/>
    <property type="match status" value="2"/>
</dbReference>
<dbReference type="EnsemblPlants" id="KEH30038">
    <property type="protein sequence ID" value="KEH30038"/>
    <property type="gene ID" value="MTR_4g058990"/>
</dbReference>
<evidence type="ECO:0000256" key="3">
    <source>
        <dbReference type="PROSITE-ProRule" id="PRU00266"/>
    </source>
</evidence>
<evidence type="ECO:0000256" key="1">
    <source>
        <dbReference type="ARBA" id="ARBA00022737"/>
    </source>
</evidence>
<evidence type="ECO:0000313" key="8">
    <source>
        <dbReference type="EnsemblPlants" id="KEH30038"/>
    </source>
</evidence>
<organism evidence="6 9">
    <name type="scientific">Medicago truncatula</name>
    <name type="common">Barrel medic</name>
    <name type="synonym">Medicago tribuloides</name>
    <dbReference type="NCBI Taxonomy" id="3880"/>
    <lineage>
        <taxon>Eukaryota</taxon>
        <taxon>Viridiplantae</taxon>
        <taxon>Streptophyta</taxon>
        <taxon>Embryophyta</taxon>
        <taxon>Tracheophyta</taxon>
        <taxon>Spermatophyta</taxon>
        <taxon>Magnoliopsida</taxon>
        <taxon>eudicotyledons</taxon>
        <taxon>Gunneridae</taxon>
        <taxon>Pentapetalae</taxon>
        <taxon>rosids</taxon>
        <taxon>fabids</taxon>
        <taxon>Fabales</taxon>
        <taxon>Fabaceae</taxon>
        <taxon>Papilionoideae</taxon>
        <taxon>50 kb inversion clade</taxon>
        <taxon>NPAAA clade</taxon>
        <taxon>Hologalegina</taxon>
        <taxon>IRL clade</taxon>
        <taxon>Trifolieae</taxon>
        <taxon>Medicago</taxon>
    </lineage>
</organism>
<dbReference type="EMBL" id="CM001220">
    <property type="protein sequence ID" value="KEH30038.1"/>
    <property type="molecule type" value="Genomic_DNA"/>
</dbReference>
<feature type="domain" description="DRBM" evidence="5">
    <location>
        <begin position="87"/>
        <end position="155"/>
    </location>
</feature>
<dbReference type="Proteomes" id="UP000002051">
    <property type="component" value="Chromosome 4"/>
</dbReference>
<dbReference type="KEGG" id="mtr:25492444"/>
<evidence type="ECO:0000259" key="5">
    <source>
        <dbReference type="PROSITE" id="PS50137"/>
    </source>
</evidence>
<dbReference type="PROSITE" id="PS50137">
    <property type="entry name" value="DS_RBD"/>
    <property type="match status" value="2"/>
</dbReference>
<feature type="domain" description="DRBM" evidence="5">
    <location>
        <begin position="1"/>
        <end position="70"/>
    </location>
</feature>
<evidence type="ECO:0000256" key="4">
    <source>
        <dbReference type="SAM" id="MobiDB-lite"/>
    </source>
</evidence>
<dbReference type="HOGENOM" id="CLU_038996_1_0_1"/>
<feature type="region of interest" description="Disordered" evidence="4">
    <location>
        <begin position="234"/>
        <end position="267"/>
    </location>
</feature>
<dbReference type="CDD" id="cd19908">
    <property type="entry name" value="DSRM_AtDRB-like_rpt2"/>
    <property type="match status" value="1"/>
</dbReference>
<dbReference type="EMBL" id="PSQE01000004">
    <property type="protein sequence ID" value="RHN60730.1"/>
    <property type="molecule type" value="Genomic_DNA"/>
</dbReference>
<name>A0A072ULT8_MEDTR</name>
<protein>
    <submittedName>
        <fullName evidence="6">Double-stranded RNA-binding motif protein</fullName>
    </submittedName>
    <submittedName>
        <fullName evidence="7">Putative double-stranded RNA-binding domain-containing protein</fullName>
    </submittedName>
</protein>
<feature type="compositionally biased region" description="Basic and acidic residues" evidence="4">
    <location>
        <begin position="420"/>
        <end position="455"/>
    </location>
</feature>
<reference evidence="6 9" key="2">
    <citation type="journal article" date="2014" name="BMC Genomics">
        <title>An improved genome release (version Mt4.0) for the model legume Medicago truncatula.</title>
        <authorList>
            <person name="Tang H."/>
            <person name="Krishnakumar V."/>
            <person name="Bidwell S."/>
            <person name="Rosen B."/>
            <person name="Chan A."/>
            <person name="Zhou S."/>
            <person name="Gentzbittel L."/>
            <person name="Childs K.L."/>
            <person name="Yandell M."/>
            <person name="Gundlach H."/>
            <person name="Mayer K.F."/>
            <person name="Schwartz D.C."/>
            <person name="Town C.D."/>
        </authorList>
    </citation>
    <scope>GENOME REANNOTATION</scope>
    <source>
        <strain evidence="6">A17</strain>
        <strain evidence="8 9">cv. Jemalong A17</strain>
    </source>
</reference>
<dbReference type="PANTHER" id="PTHR46031:SF26">
    <property type="entry name" value="DOUBLE-STRANDED RNA-BINDING PROTEIN 2"/>
    <property type="match status" value="1"/>
</dbReference>
<evidence type="ECO:0000313" key="7">
    <source>
        <dbReference type="EMBL" id="RHN60730.1"/>
    </source>
</evidence>
<reference evidence="7" key="4">
    <citation type="journal article" date="2018" name="Nat. Plants">
        <title>Whole-genome landscape of Medicago truncatula symbiotic genes.</title>
        <authorList>
            <person name="Pecrix Y."/>
            <person name="Gamas P."/>
            <person name="Carrere S."/>
        </authorList>
    </citation>
    <scope>NUCLEOTIDE SEQUENCE</scope>
    <source>
        <tissue evidence="7">Leaves</tissue>
    </source>
</reference>
<dbReference type="SMART" id="SM00358">
    <property type="entry name" value="DSRM"/>
    <property type="match status" value="2"/>
</dbReference>
<dbReference type="AlphaFoldDB" id="A0A072ULT8"/>
<reference evidence="8" key="3">
    <citation type="submission" date="2015-04" db="UniProtKB">
        <authorList>
            <consortium name="EnsemblPlants"/>
        </authorList>
    </citation>
    <scope>IDENTIFICATION</scope>
    <source>
        <strain evidence="8">cv. Jemalong A17</strain>
    </source>
</reference>